<evidence type="ECO:0000256" key="1">
    <source>
        <dbReference type="SAM" id="MobiDB-lite"/>
    </source>
</evidence>
<dbReference type="InParanoid" id="A0A1D2VGP4"/>
<dbReference type="AlphaFoldDB" id="A0A1D2VGP4"/>
<dbReference type="GeneID" id="30968394"/>
<keyword evidence="3" id="KW-1185">Reference proteome</keyword>
<gene>
    <name evidence="2" type="ORF">ASCRUDRAFT_8266</name>
</gene>
<name>A0A1D2VGP4_9ASCO</name>
<reference evidence="3" key="1">
    <citation type="submission" date="2016-05" db="EMBL/GenBank/DDBJ databases">
        <title>Comparative genomics of biotechnologically important yeasts.</title>
        <authorList>
            <consortium name="DOE Joint Genome Institute"/>
            <person name="Riley R."/>
            <person name="Haridas S."/>
            <person name="Wolfe K.H."/>
            <person name="Lopes M.R."/>
            <person name="Hittinger C.T."/>
            <person name="Goker M."/>
            <person name="Salamov A."/>
            <person name="Wisecaver J."/>
            <person name="Long T.M."/>
            <person name="Aerts A.L."/>
            <person name="Barry K."/>
            <person name="Choi C."/>
            <person name="Clum A."/>
            <person name="Coughlan A.Y."/>
            <person name="Deshpande S."/>
            <person name="Douglass A.P."/>
            <person name="Hanson S.J."/>
            <person name="Klenk H.-P."/>
            <person name="Labutti K."/>
            <person name="Lapidus A."/>
            <person name="Lindquist E."/>
            <person name="Lipzen A."/>
            <person name="Meier-Kolthoff J.P."/>
            <person name="Ohm R.A."/>
            <person name="Otillar R.P."/>
            <person name="Pangilinan J."/>
            <person name="Peng Y."/>
            <person name="Rokas A."/>
            <person name="Rosa C.A."/>
            <person name="Scheuner C."/>
            <person name="Sibirny A.A."/>
            <person name="Slot J.C."/>
            <person name="Stielow J.B."/>
            <person name="Sun H."/>
            <person name="Kurtzman C.P."/>
            <person name="Blackwell M."/>
            <person name="Grigoriev I.V."/>
            <person name="Jeffries T.W."/>
        </authorList>
    </citation>
    <scope>NUCLEOTIDE SEQUENCE [LARGE SCALE GENOMIC DNA]</scope>
    <source>
        <strain evidence="3">DSM 1968</strain>
    </source>
</reference>
<organism evidence="2 3">
    <name type="scientific">Ascoidea rubescens DSM 1968</name>
    <dbReference type="NCBI Taxonomy" id="1344418"/>
    <lineage>
        <taxon>Eukaryota</taxon>
        <taxon>Fungi</taxon>
        <taxon>Dikarya</taxon>
        <taxon>Ascomycota</taxon>
        <taxon>Saccharomycotina</taxon>
        <taxon>Saccharomycetes</taxon>
        <taxon>Ascoideaceae</taxon>
        <taxon>Ascoidea</taxon>
    </lineage>
</organism>
<protein>
    <submittedName>
        <fullName evidence="2">Uncharacterized protein</fullName>
    </submittedName>
</protein>
<feature type="region of interest" description="Disordered" evidence="1">
    <location>
        <begin position="101"/>
        <end position="127"/>
    </location>
</feature>
<accession>A0A1D2VGP4</accession>
<dbReference type="EMBL" id="KV454481">
    <property type="protein sequence ID" value="ODV60647.1"/>
    <property type="molecule type" value="Genomic_DNA"/>
</dbReference>
<evidence type="ECO:0000313" key="3">
    <source>
        <dbReference type="Proteomes" id="UP000095038"/>
    </source>
</evidence>
<evidence type="ECO:0000313" key="2">
    <source>
        <dbReference type="EMBL" id="ODV60647.1"/>
    </source>
</evidence>
<dbReference type="RefSeq" id="XP_020046954.1">
    <property type="nucleotide sequence ID" value="XM_020194758.1"/>
</dbReference>
<sequence length="127" mass="14379">MVVESKFLSNLPLGKANEVLTILPHSAVMTRSSSMDSANLPLKAQRPSPVELARQMILLCQTGMRLISDNFRQITSNVCQMTKDRHHWQIDGDVHDWDQMSLQHPSQHGSSHFNTMLVKDANDRQSN</sequence>
<dbReference type="Proteomes" id="UP000095038">
    <property type="component" value="Unassembled WGS sequence"/>
</dbReference>
<feature type="compositionally biased region" description="Polar residues" evidence="1">
    <location>
        <begin position="101"/>
        <end position="114"/>
    </location>
</feature>
<proteinExistence type="predicted"/>